<reference evidence="1" key="1">
    <citation type="journal article" date="2000" name="J. Gen. Virol.">
        <title>Phylogenetic position of the Diadromus pulchellus ascovirus DNA polymerase among viruses with large double-stranded DNA genomes.</title>
        <authorList>
            <person name="Stasiak K."/>
            <person name="Demattei M.V."/>
            <person name="Federici B.A."/>
            <person name="Bigot Y."/>
        </authorList>
    </citation>
    <scope>NUCLEOTIDE SEQUENCE</scope>
</reference>
<protein>
    <submittedName>
        <fullName evidence="1">Putative protamine</fullName>
    </submittedName>
</protein>
<sequence length="94" mass="10414">MIEDIRSGDGDCSRDTLILLSVAFDCTIRVFYEETKTFELISEGSINRLVQLGLTLDGHYVVMIKTGEQQQILSLPATVTCSPVVSQRALRPPL</sequence>
<proteinExistence type="predicted"/>
<name>Q9DSX0_9VIRU</name>
<organism evidence="1">
    <name type="scientific">Diadromus pulchellus ascovirus 4a</name>
    <dbReference type="NCBI Taxonomy" id="158683"/>
    <lineage>
        <taxon>Viruses</taxon>
        <taxon>Varidnaviria</taxon>
        <taxon>Bamfordvirae</taxon>
        <taxon>Nucleocytoviricota</taxon>
        <taxon>Megaviricetes</taxon>
        <taxon>Pimascovirales</taxon>
        <taxon>Pimascovirales incertae sedis</taxon>
        <taxon>Ascoviridae</taxon>
        <taxon>Toursvirus</taxon>
        <taxon>Toursvirus dptv1a</taxon>
    </lineage>
</organism>
<accession>Q9DSX0</accession>
<evidence type="ECO:0000313" key="1">
    <source>
        <dbReference type="EMBL" id="CAC19115.1"/>
    </source>
</evidence>
<dbReference type="EMBL" id="AJ279812">
    <property type="protein sequence ID" value="CAC19115.1"/>
    <property type="molecule type" value="Genomic_DNA"/>
</dbReference>